<gene>
    <name evidence="8" type="primary">TBLA0F03050</name>
    <name evidence="8" type="ORF">TBLA_0F03050</name>
</gene>
<keyword evidence="2 6" id="KW-0812">Transmembrane</keyword>
<dbReference type="InParanoid" id="I2H642"/>
<dbReference type="STRING" id="1071380.I2H642"/>
<dbReference type="InterPro" id="IPR011547">
    <property type="entry name" value="SLC26A/SulP_dom"/>
</dbReference>
<feature type="transmembrane region" description="Helical" evidence="6">
    <location>
        <begin position="340"/>
        <end position="360"/>
    </location>
</feature>
<dbReference type="HOGENOM" id="CLU_003182_8_0_1"/>
<feature type="transmembrane region" description="Helical" evidence="6">
    <location>
        <begin position="406"/>
        <end position="424"/>
    </location>
</feature>
<dbReference type="FunCoup" id="I2H642">
    <property type="interactions" value="532"/>
</dbReference>
<evidence type="ECO:0000259" key="7">
    <source>
        <dbReference type="PROSITE" id="PS50801"/>
    </source>
</evidence>
<proteinExistence type="predicted"/>
<dbReference type="Proteomes" id="UP000002866">
    <property type="component" value="Chromosome 6"/>
</dbReference>
<name>I2H642_HENB6</name>
<dbReference type="OMA" id="TLYQFWR"/>
<dbReference type="InterPro" id="IPR001902">
    <property type="entry name" value="SLC26A/SulP_fam"/>
</dbReference>
<dbReference type="KEGG" id="tbl:TBLA_0F03050"/>
<keyword evidence="3 6" id="KW-1133">Transmembrane helix</keyword>
<feature type="domain" description="STAS" evidence="7">
    <location>
        <begin position="710"/>
        <end position="849"/>
    </location>
</feature>
<evidence type="ECO:0000256" key="3">
    <source>
        <dbReference type="ARBA" id="ARBA00022989"/>
    </source>
</evidence>
<dbReference type="eggNOG" id="KOG0236">
    <property type="taxonomic scope" value="Eukaryota"/>
</dbReference>
<feature type="compositionally biased region" description="Low complexity" evidence="5">
    <location>
        <begin position="541"/>
        <end position="556"/>
    </location>
</feature>
<dbReference type="EMBL" id="HE806321">
    <property type="protein sequence ID" value="CCH61844.1"/>
    <property type="molecule type" value="Genomic_DNA"/>
</dbReference>
<dbReference type="CDD" id="cd07042">
    <property type="entry name" value="STAS_SulP_like_sulfate_transporter"/>
    <property type="match status" value="1"/>
</dbReference>
<dbReference type="Pfam" id="PF00916">
    <property type="entry name" value="Sulfate_transp"/>
    <property type="match status" value="1"/>
</dbReference>
<evidence type="ECO:0000256" key="1">
    <source>
        <dbReference type="ARBA" id="ARBA00004141"/>
    </source>
</evidence>
<keyword evidence="9" id="KW-1185">Reference proteome</keyword>
<keyword evidence="4 6" id="KW-0472">Membrane</keyword>
<dbReference type="PROSITE" id="PS50801">
    <property type="entry name" value="STAS"/>
    <property type="match status" value="1"/>
</dbReference>
<dbReference type="InterPro" id="IPR036513">
    <property type="entry name" value="STAS_dom_sf"/>
</dbReference>
<protein>
    <recommendedName>
        <fullName evidence="7">STAS domain-containing protein</fullName>
    </recommendedName>
</protein>
<dbReference type="NCBIfam" id="TIGR00815">
    <property type="entry name" value="sulP"/>
    <property type="match status" value="1"/>
</dbReference>
<accession>I2H642</accession>
<evidence type="ECO:0000256" key="6">
    <source>
        <dbReference type="SAM" id="Phobius"/>
    </source>
</evidence>
<dbReference type="Pfam" id="PF01740">
    <property type="entry name" value="STAS"/>
    <property type="match status" value="1"/>
</dbReference>
<feature type="transmembrane region" description="Helical" evidence="6">
    <location>
        <begin position="214"/>
        <end position="235"/>
    </location>
</feature>
<feature type="transmembrane region" description="Helical" evidence="6">
    <location>
        <begin position="154"/>
        <end position="177"/>
    </location>
</feature>
<dbReference type="AlphaFoldDB" id="I2H642"/>
<dbReference type="InterPro" id="IPR018045">
    <property type="entry name" value="S04_transporter_CS"/>
</dbReference>
<evidence type="ECO:0000256" key="4">
    <source>
        <dbReference type="ARBA" id="ARBA00023136"/>
    </source>
</evidence>
<feature type="region of interest" description="Disordered" evidence="5">
    <location>
        <begin position="534"/>
        <end position="596"/>
    </location>
</feature>
<dbReference type="GO" id="GO:0008271">
    <property type="term" value="F:secondary active sulfate transmembrane transporter activity"/>
    <property type="evidence" value="ECO:0007669"/>
    <property type="project" value="InterPro"/>
</dbReference>
<comment type="subcellular location">
    <subcellularLocation>
        <location evidence="1">Membrane</location>
        <topology evidence="1">Multi-pass membrane protein</topology>
    </subcellularLocation>
</comment>
<dbReference type="RefSeq" id="XP_004181363.1">
    <property type="nucleotide sequence ID" value="XM_004181315.1"/>
</dbReference>
<dbReference type="PANTHER" id="PTHR11814">
    <property type="entry name" value="SULFATE TRANSPORTER"/>
    <property type="match status" value="1"/>
</dbReference>
<dbReference type="OrthoDB" id="288203at2759"/>
<feature type="transmembrane region" description="Helical" evidence="6">
    <location>
        <begin position="431"/>
        <end position="448"/>
    </location>
</feature>
<feature type="transmembrane region" description="Helical" evidence="6">
    <location>
        <begin position="247"/>
        <end position="270"/>
    </location>
</feature>
<evidence type="ECO:0000313" key="9">
    <source>
        <dbReference type="Proteomes" id="UP000002866"/>
    </source>
</evidence>
<dbReference type="SUPFAM" id="SSF52091">
    <property type="entry name" value="SpoIIaa-like"/>
    <property type="match status" value="1"/>
</dbReference>
<evidence type="ECO:0000256" key="2">
    <source>
        <dbReference type="ARBA" id="ARBA00022692"/>
    </source>
</evidence>
<dbReference type="GO" id="GO:0016020">
    <property type="term" value="C:membrane"/>
    <property type="evidence" value="ECO:0007669"/>
    <property type="project" value="UniProtKB-SubCell"/>
</dbReference>
<feature type="compositionally biased region" description="Polar residues" evidence="5">
    <location>
        <begin position="561"/>
        <end position="588"/>
    </location>
</feature>
<feature type="transmembrane region" description="Helical" evidence="6">
    <location>
        <begin position="381"/>
        <end position="400"/>
    </location>
</feature>
<dbReference type="InterPro" id="IPR002645">
    <property type="entry name" value="STAS_dom"/>
</dbReference>
<dbReference type="Gene3D" id="3.30.750.24">
    <property type="entry name" value="STAS domain"/>
    <property type="match status" value="1"/>
</dbReference>
<reference evidence="8 9" key="1">
    <citation type="journal article" date="2011" name="Proc. Natl. Acad. Sci. U.S.A.">
        <title>Evolutionary erosion of yeast sex chromosomes by mating-type switching accidents.</title>
        <authorList>
            <person name="Gordon J.L."/>
            <person name="Armisen D."/>
            <person name="Proux-Wera E."/>
            <person name="Oheigeartaigh S.S."/>
            <person name="Byrne K.P."/>
            <person name="Wolfe K.H."/>
        </authorList>
    </citation>
    <scope>NUCLEOTIDE SEQUENCE [LARGE SCALE GENOMIC DNA]</scope>
    <source>
        <strain evidence="9">ATCC 34711 / CBS 6284 / DSM 70876 / NBRC 10599 / NRRL Y-10934 / UCD 77-7</strain>
    </source>
</reference>
<sequence length="897" mass="100635">MVYREKQVTLIETFNHRVPRAFTWQSIKTYLLSLLPITKWIAHYNLQWFISDVIAGITVGCVLVPQSMSYAQIATLDPQYGLYSSIMGCFIYTVFATSKDICIGPVAIMSLQTAKAIAHVHQKHPDIPAHIIASTIAVICGAITMGIGVLRLGFFIDLIPVTAVFGFTSGSAFNILWGQIPGLMGYSKDVNTRQDTYKVVVDTLKKLPKTNINAVMGLIPLFCLFVWKYGCDYALRRGNLKPWPKRIVFYLLSLRVTIVIIICSAAAYGAKNPSLKVLGKIPKGFAAASDNRLKSIPSDLVSDIWSEIPASVIVLVLEHVSIAKSFARVNNYRVSADQELTAIGVSNVMGACCLGAYPVTGSFSRTALKARCEVRTPLGSIFSGLCVVVAITSLTSALAWIPKATLSAVIIHAVSGLISSYKVTIRLYKMGPLDCLGFLVTIFITVFSEIEIGVYFAVCWACFLLMIRIAFPYGAFLGYVRVREISRSSITMIEPMDYESGNDKENIKLNKKQLTKKYYNKFINSLHYNAPYDDDGTSEYKNQNNKSTSISTSSSNEPEPKSSTCSTNEPEPESSTYSTNEVISIQPSTKKDDQNKTQIYNVDEETSQHYVIKGEDPTKNNEYIFRQETSENSTIVEGTGNLDNSQDLEQLDQSSVDENQDNIINKRLTRQLVYDHELEHDTPTEIIWIPYSHRFTRELNPHVKIHPPPPGVVVYRFSDSLTYINCSRNYDNIIDYIKDNTKPGEIDVLSDALYVKPWNNPGPWEKPKLKFWEHADPEIARKKRMADKRPTLRILCLDFSQVAQIDSTALQALIDLRHEVNAYTCSLVEWHFCGIISPWVRRNLIEIGFGKINKEFFPKVNDSSTVEVISDLEYNGELALGENVPFFICVFRILIDG</sequence>
<organism evidence="8 9">
    <name type="scientific">Henningerozyma blattae (strain ATCC 34711 / CBS 6284 / DSM 70876 / NBRC 10599 / NRRL Y-10934 / UCD 77-7)</name>
    <name type="common">Yeast</name>
    <name type="synonym">Tetrapisispora blattae</name>
    <dbReference type="NCBI Taxonomy" id="1071380"/>
    <lineage>
        <taxon>Eukaryota</taxon>
        <taxon>Fungi</taxon>
        <taxon>Dikarya</taxon>
        <taxon>Ascomycota</taxon>
        <taxon>Saccharomycotina</taxon>
        <taxon>Saccharomycetes</taxon>
        <taxon>Saccharomycetales</taxon>
        <taxon>Saccharomycetaceae</taxon>
        <taxon>Henningerozyma</taxon>
    </lineage>
</organism>
<feature type="transmembrane region" description="Helical" evidence="6">
    <location>
        <begin position="127"/>
        <end position="147"/>
    </location>
</feature>
<evidence type="ECO:0000256" key="5">
    <source>
        <dbReference type="SAM" id="MobiDB-lite"/>
    </source>
</evidence>
<feature type="transmembrane region" description="Helical" evidence="6">
    <location>
        <begin position="80"/>
        <end position="107"/>
    </location>
</feature>
<dbReference type="GeneID" id="14496953"/>
<evidence type="ECO:0000313" key="8">
    <source>
        <dbReference type="EMBL" id="CCH61844.1"/>
    </source>
</evidence>
<dbReference type="PROSITE" id="PS01130">
    <property type="entry name" value="SLC26A"/>
    <property type="match status" value="1"/>
</dbReference>